<dbReference type="AlphaFoldDB" id="A0A1R3T8M2"/>
<sequence length="356" mass="40196">MAPDPDSADDGIQVGRKNMWTGGVNVSLPLVVPSLWKNIQMSKVDLEIAVEQSRSSKIDLTHQVKKAFYSILLAKDSYDLFRETYATDSLNLVNIKNKFEQGVVSEYDVITADVRLKSIIPNILQSESMLKIAELQLKMLMGIDSELPVEIVGSLSDYEKWMFEAIVPSDDNLIGNSDLKQFDLQAMQAENAYEMQKLQRLPTLTSSFNYSYISQNNDFKFNTYRWDPYSVVGVTLAIPLFSGGQRYHNIKQSEIQLYQLQEQRHNLKRGLQLSVKNSVELINKSIEQVVAAESSVQQAKKGYEITQKRYETGAGTIVDLNAAALAVTNAELQYRNAIYDYLASKADLEKTLGYDI</sequence>
<accession>A0A1R3T8M2</accession>
<dbReference type="GO" id="GO:1990281">
    <property type="term" value="C:efflux pump complex"/>
    <property type="evidence" value="ECO:0007669"/>
    <property type="project" value="TreeGrafter"/>
</dbReference>
<dbReference type="Gene3D" id="1.20.1600.10">
    <property type="entry name" value="Outer membrane efflux proteins (OEP)"/>
    <property type="match status" value="1"/>
</dbReference>
<dbReference type="InterPro" id="IPR003423">
    <property type="entry name" value="OMP_efflux"/>
</dbReference>
<dbReference type="PANTHER" id="PTHR30026:SF20">
    <property type="entry name" value="OUTER MEMBRANE PROTEIN TOLC"/>
    <property type="match status" value="1"/>
</dbReference>
<organism evidence="8 9">
    <name type="scientific">Proteiniphilum saccharofermentans</name>
    <dbReference type="NCBI Taxonomy" id="1642647"/>
    <lineage>
        <taxon>Bacteria</taxon>
        <taxon>Pseudomonadati</taxon>
        <taxon>Bacteroidota</taxon>
        <taxon>Bacteroidia</taxon>
        <taxon>Bacteroidales</taxon>
        <taxon>Dysgonomonadaceae</taxon>
        <taxon>Proteiniphilum</taxon>
    </lineage>
</organism>
<dbReference type="EMBL" id="LT605205">
    <property type="protein sequence ID" value="SCD20937.1"/>
    <property type="molecule type" value="Genomic_DNA"/>
</dbReference>
<evidence type="ECO:0000256" key="2">
    <source>
        <dbReference type="ARBA" id="ARBA00007613"/>
    </source>
</evidence>
<proteinExistence type="inferred from homology"/>
<dbReference type="InterPro" id="IPR051906">
    <property type="entry name" value="TolC-like"/>
</dbReference>
<evidence type="ECO:0000313" key="9">
    <source>
        <dbReference type="Proteomes" id="UP000187464"/>
    </source>
</evidence>
<keyword evidence="3" id="KW-0813">Transport</keyword>
<evidence type="ECO:0000256" key="5">
    <source>
        <dbReference type="ARBA" id="ARBA00022692"/>
    </source>
</evidence>
<protein>
    <submittedName>
        <fullName evidence="8">Outer membrane protein TolC</fullName>
    </submittedName>
</protein>
<comment type="subcellular location">
    <subcellularLocation>
        <location evidence="1">Cell outer membrane</location>
    </subcellularLocation>
</comment>
<evidence type="ECO:0000256" key="3">
    <source>
        <dbReference type="ARBA" id="ARBA00022448"/>
    </source>
</evidence>
<keyword evidence="9" id="KW-1185">Reference proteome</keyword>
<dbReference type="SUPFAM" id="SSF56954">
    <property type="entry name" value="Outer membrane efflux proteins (OEP)"/>
    <property type="match status" value="1"/>
</dbReference>
<comment type="similarity">
    <text evidence="2">Belongs to the outer membrane factor (OMF) (TC 1.B.17) family.</text>
</comment>
<evidence type="ECO:0000256" key="6">
    <source>
        <dbReference type="ARBA" id="ARBA00023136"/>
    </source>
</evidence>
<evidence type="ECO:0000256" key="7">
    <source>
        <dbReference type="ARBA" id="ARBA00023237"/>
    </source>
</evidence>
<dbReference type="GO" id="GO:0015562">
    <property type="term" value="F:efflux transmembrane transporter activity"/>
    <property type="evidence" value="ECO:0007669"/>
    <property type="project" value="InterPro"/>
</dbReference>
<keyword evidence="6" id="KW-0472">Membrane</keyword>
<keyword evidence="7" id="KW-0998">Cell outer membrane</keyword>
<dbReference type="GO" id="GO:0009279">
    <property type="term" value="C:cell outer membrane"/>
    <property type="evidence" value="ECO:0007669"/>
    <property type="project" value="UniProtKB-SubCell"/>
</dbReference>
<dbReference type="Pfam" id="PF02321">
    <property type="entry name" value="OEP"/>
    <property type="match status" value="2"/>
</dbReference>
<name>A0A1R3T8M2_9BACT</name>
<evidence type="ECO:0000256" key="4">
    <source>
        <dbReference type="ARBA" id="ARBA00022452"/>
    </source>
</evidence>
<reference evidence="8 9" key="1">
    <citation type="submission" date="2016-08" db="EMBL/GenBank/DDBJ databases">
        <authorList>
            <person name="Seilhamer J.J."/>
        </authorList>
    </citation>
    <scope>NUCLEOTIDE SEQUENCE [LARGE SCALE GENOMIC DNA]</scope>
    <source>
        <strain evidence="8">M3/6</strain>
    </source>
</reference>
<dbReference type="KEGG" id="psac:PSM36_2132"/>
<dbReference type="STRING" id="1642647.PSM36_2132"/>
<evidence type="ECO:0000256" key="1">
    <source>
        <dbReference type="ARBA" id="ARBA00004442"/>
    </source>
</evidence>
<dbReference type="GO" id="GO:0015288">
    <property type="term" value="F:porin activity"/>
    <property type="evidence" value="ECO:0007669"/>
    <property type="project" value="TreeGrafter"/>
</dbReference>
<evidence type="ECO:0000313" key="8">
    <source>
        <dbReference type="EMBL" id="SCD20937.1"/>
    </source>
</evidence>
<dbReference type="Proteomes" id="UP000187464">
    <property type="component" value="Chromosome I"/>
</dbReference>
<dbReference type="PANTHER" id="PTHR30026">
    <property type="entry name" value="OUTER MEMBRANE PROTEIN TOLC"/>
    <property type="match status" value="1"/>
</dbReference>
<gene>
    <name evidence="8" type="ORF">PSM36_2132</name>
</gene>
<keyword evidence="4" id="KW-1134">Transmembrane beta strand</keyword>
<keyword evidence="5" id="KW-0812">Transmembrane</keyword>